<dbReference type="PANTHER" id="PTHR43747">
    <property type="entry name" value="FAD-BINDING PROTEIN"/>
    <property type="match status" value="1"/>
</dbReference>
<protein>
    <submittedName>
        <fullName evidence="2">Dehydrogenase (Flavoprotein)</fullName>
    </submittedName>
</protein>
<dbReference type="SUPFAM" id="SSF51905">
    <property type="entry name" value="FAD/NAD(P)-binding domain"/>
    <property type="match status" value="1"/>
</dbReference>
<evidence type="ECO:0000313" key="2">
    <source>
        <dbReference type="EMBL" id="SEW54825.1"/>
    </source>
</evidence>
<dbReference type="STRING" id="29529.SAMN04488122_6212"/>
<proteinExistence type="predicted"/>
<dbReference type="InterPro" id="IPR050816">
    <property type="entry name" value="Flavin-dep_Halogenase_NPB"/>
</dbReference>
<dbReference type="Gene3D" id="3.50.50.60">
    <property type="entry name" value="FAD/NAD(P)-binding domain"/>
    <property type="match status" value="1"/>
</dbReference>
<feature type="domain" description="FAD-binding" evidence="1">
    <location>
        <begin position="6"/>
        <end position="330"/>
    </location>
</feature>
<dbReference type="InterPro" id="IPR002938">
    <property type="entry name" value="FAD-bd"/>
</dbReference>
<dbReference type="RefSeq" id="WP_089902580.1">
    <property type="nucleotide sequence ID" value="NZ_FOJG01000002.1"/>
</dbReference>
<dbReference type="Proteomes" id="UP000199310">
    <property type="component" value="Unassembled WGS sequence"/>
</dbReference>
<dbReference type="OrthoDB" id="9806565at2"/>
<gene>
    <name evidence="2" type="ORF">SAMN04488122_6212</name>
</gene>
<dbReference type="GO" id="GO:0071949">
    <property type="term" value="F:FAD binding"/>
    <property type="evidence" value="ECO:0007669"/>
    <property type="project" value="InterPro"/>
</dbReference>
<dbReference type="InterPro" id="IPR036188">
    <property type="entry name" value="FAD/NAD-bd_sf"/>
</dbReference>
<dbReference type="Pfam" id="PF01494">
    <property type="entry name" value="FAD_binding_3"/>
    <property type="match status" value="1"/>
</dbReference>
<dbReference type="PANTHER" id="PTHR43747:SF1">
    <property type="entry name" value="SLR1998 PROTEIN"/>
    <property type="match status" value="1"/>
</dbReference>
<keyword evidence="3" id="KW-1185">Reference proteome</keyword>
<evidence type="ECO:0000259" key="1">
    <source>
        <dbReference type="Pfam" id="PF01494"/>
    </source>
</evidence>
<reference evidence="3" key="1">
    <citation type="submission" date="2016-10" db="EMBL/GenBank/DDBJ databases">
        <authorList>
            <person name="Varghese N."/>
            <person name="Submissions S."/>
        </authorList>
    </citation>
    <scope>NUCLEOTIDE SEQUENCE [LARGE SCALE GENOMIC DNA]</scope>
    <source>
        <strain evidence="3">DSM 3695</strain>
    </source>
</reference>
<accession>A0A1I0SCP1</accession>
<organism evidence="2 3">
    <name type="scientific">Chitinophaga arvensicola</name>
    <dbReference type="NCBI Taxonomy" id="29529"/>
    <lineage>
        <taxon>Bacteria</taxon>
        <taxon>Pseudomonadati</taxon>
        <taxon>Bacteroidota</taxon>
        <taxon>Chitinophagia</taxon>
        <taxon>Chitinophagales</taxon>
        <taxon>Chitinophagaceae</taxon>
        <taxon>Chitinophaga</taxon>
    </lineage>
</organism>
<dbReference type="AlphaFoldDB" id="A0A1I0SCP1"/>
<sequence length="418" mass="46918">MKTEQVDVLVIGAGPAGTVAASIIHQAGYKVKVVEKQKFPRFVIGESLLPRSMEALEEAGFIDAIKAKGFQEKFGAKFVKGDALCDFTFQEQFTPGWTWTWQVTRADFDKTLADTVESMGVPVDYETTVTDIRFNGSDSVTTVEDKNGEQSQIAARFIVDGSGYGRVIPKLFNLEKNSNLQPRKALFAHTVDVRRSMADEPNRITAVVHKKGVWIWIIPFATGVTSLGFVGDPEFFEQYPGTDEEKYRALLEAEPYTRERFRDVELVFEPRILQSWSATTDKFYGDGFVLTGNVTEFLDPIFSSGVTLACVSAQTAAKLVIRKLKGEAVDWEKEYMEPTMQGVNTFRSYVMAWYEGTLDTIFFKKDADPLIKGQICSVLAGYVWDMSNPFVKNHDTALKRLARTIELTEKLKSSSEIE</sequence>
<evidence type="ECO:0000313" key="3">
    <source>
        <dbReference type="Proteomes" id="UP000199310"/>
    </source>
</evidence>
<dbReference type="EMBL" id="FOJG01000002">
    <property type="protein sequence ID" value="SEW54825.1"/>
    <property type="molecule type" value="Genomic_DNA"/>
</dbReference>
<name>A0A1I0SCP1_9BACT</name>